<evidence type="ECO:0000313" key="1">
    <source>
        <dbReference type="EMBL" id="TFK65911.1"/>
    </source>
</evidence>
<proteinExistence type="predicted"/>
<organism evidence="1 2">
    <name type="scientific">Pluteus cervinus</name>
    <dbReference type="NCBI Taxonomy" id="181527"/>
    <lineage>
        <taxon>Eukaryota</taxon>
        <taxon>Fungi</taxon>
        <taxon>Dikarya</taxon>
        <taxon>Basidiomycota</taxon>
        <taxon>Agaricomycotina</taxon>
        <taxon>Agaricomycetes</taxon>
        <taxon>Agaricomycetidae</taxon>
        <taxon>Agaricales</taxon>
        <taxon>Pluteineae</taxon>
        <taxon>Pluteaceae</taxon>
        <taxon>Pluteus</taxon>
    </lineage>
</organism>
<reference evidence="1 2" key="1">
    <citation type="journal article" date="2019" name="Nat. Ecol. Evol.">
        <title>Megaphylogeny resolves global patterns of mushroom evolution.</title>
        <authorList>
            <person name="Varga T."/>
            <person name="Krizsan K."/>
            <person name="Foldi C."/>
            <person name="Dima B."/>
            <person name="Sanchez-Garcia M."/>
            <person name="Sanchez-Ramirez S."/>
            <person name="Szollosi G.J."/>
            <person name="Szarkandi J.G."/>
            <person name="Papp V."/>
            <person name="Albert L."/>
            <person name="Andreopoulos W."/>
            <person name="Angelini C."/>
            <person name="Antonin V."/>
            <person name="Barry K.W."/>
            <person name="Bougher N.L."/>
            <person name="Buchanan P."/>
            <person name="Buyck B."/>
            <person name="Bense V."/>
            <person name="Catcheside P."/>
            <person name="Chovatia M."/>
            <person name="Cooper J."/>
            <person name="Damon W."/>
            <person name="Desjardin D."/>
            <person name="Finy P."/>
            <person name="Geml J."/>
            <person name="Haridas S."/>
            <person name="Hughes K."/>
            <person name="Justo A."/>
            <person name="Karasinski D."/>
            <person name="Kautmanova I."/>
            <person name="Kiss B."/>
            <person name="Kocsube S."/>
            <person name="Kotiranta H."/>
            <person name="LaButti K.M."/>
            <person name="Lechner B.E."/>
            <person name="Liimatainen K."/>
            <person name="Lipzen A."/>
            <person name="Lukacs Z."/>
            <person name="Mihaltcheva S."/>
            <person name="Morgado L.N."/>
            <person name="Niskanen T."/>
            <person name="Noordeloos M.E."/>
            <person name="Ohm R.A."/>
            <person name="Ortiz-Santana B."/>
            <person name="Ovrebo C."/>
            <person name="Racz N."/>
            <person name="Riley R."/>
            <person name="Savchenko A."/>
            <person name="Shiryaev A."/>
            <person name="Soop K."/>
            <person name="Spirin V."/>
            <person name="Szebenyi C."/>
            <person name="Tomsovsky M."/>
            <person name="Tulloss R.E."/>
            <person name="Uehling J."/>
            <person name="Grigoriev I.V."/>
            <person name="Vagvolgyi C."/>
            <person name="Papp T."/>
            <person name="Martin F.M."/>
            <person name="Miettinen O."/>
            <person name="Hibbett D.S."/>
            <person name="Nagy L.G."/>
        </authorList>
    </citation>
    <scope>NUCLEOTIDE SEQUENCE [LARGE SCALE GENOMIC DNA]</scope>
    <source>
        <strain evidence="1 2">NL-1719</strain>
    </source>
</reference>
<keyword evidence="2" id="KW-1185">Reference proteome</keyword>
<dbReference type="EMBL" id="ML208421">
    <property type="protein sequence ID" value="TFK65911.1"/>
    <property type="molecule type" value="Genomic_DNA"/>
</dbReference>
<gene>
    <name evidence="1" type="ORF">BDN72DRAFT_900269</name>
</gene>
<dbReference type="Proteomes" id="UP000308600">
    <property type="component" value="Unassembled WGS sequence"/>
</dbReference>
<accession>A0ACD3AK61</accession>
<name>A0ACD3AK61_9AGAR</name>
<evidence type="ECO:0000313" key="2">
    <source>
        <dbReference type="Proteomes" id="UP000308600"/>
    </source>
</evidence>
<protein>
    <submittedName>
        <fullName evidence="1">Uncharacterized protein</fullName>
    </submittedName>
</protein>
<sequence>MVISLNPHAGHPRERVEESHSTKKIVTWGTRGVGLEDEVGCDSRDEQSRPMKSNPTFWTSTTSKSSKPVLYTPRASRQRAIRAPSRTLIPSTIVTSVRRLCSNLVTVFNIVTSVRLSLPRFLSVNSSAFNIQITVGSAGMMMLVKRENLAACTGLQMNY</sequence>